<evidence type="ECO:0000256" key="3">
    <source>
        <dbReference type="SAM" id="MobiDB-lite"/>
    </source>
</evidence>
<dbReference type="AlphaFoldDB" id="A0A5J5EVD9"/>
<evidence type="ECO:0000256" key="1">
    <source>
        <dbReference type="ARBA" id="ARBA00022969"/>
    </source>
</evidence>
<dbReference type="PROSITE" id="PS51299">
    <property type="entry name" value="HTH_APSES"/>
    <property type="match status" value="1"/>
</dbReference>
<evidence type="ECO:0000256" key="2">
    <source>
        <dbReference type="ARBA" id="ARBA00023321"/>
    </source>
</evidence>
<dbReference type="GO" id="GO:0070197">
    <property type="term" value="P:meiotic attachment of telomere to nuclear envelope"/>
    <property type="evidence" value="ECO:0007669"/>
    <property type="project" value="InterPro"/>
</dbReference>
<dbReference type="GO" id="GO:0030435">
    <property type="term" value="P:sporulation resulting in formation of a cellular spore"/>
    <property type="evidence" value="ECO:0007669"/>
    <property type="project" value="UniProtKB-KW"/>
</dbReference>
<dbReference type="GO" id="GO:0048315">
    <property type="term" value="P:conidium formation"/>
    <property type="evidence" value="ECO:0007669"/>
    <property type="project" value="UniProtKB-KW"/>
</dbReference>
<dbReference type="SMART" id="SM01252">
    <property type="entry name" value="KilA-N"/>
    <property type="match status" value="1"/>
</dbReference>
<dbReference type="GO" id="GO:1990862">
    <property type="term" value="C:nuclear membrane complex Bqt3-Bqt4"/>
    <property type="evidence" value="ECO:0007669"/>
    <property type="project" value="InterPro"/>
</dbReference>
<dbReference type="InterPro" id="IPR003163">
    <property type="entry name" value="Tscrpt_reg_HTH_APSES-type"/>
</dbReference>
<reference evidence="5 6" key="1">
    <citation type="submission" date="2019-09" db="EMBL/GenBank/DDBJ databases">
        <title>Draft genome of the ectomycorrhizal ascomycete Sphaerosporella brunnea.</title>
        <authorList>
            <consortium name="DOE Joint Genome Institute"/>
            <person name="Benucci G.M."/>
            <person name="Marozzi G."/>
            <person name="Antonielli L."/>
            <person name="Sanchez S."/>
            <person name="Marco P."/>
            <person name="Wang X."/>
            <person name="Falini L.B."/>
            <person name="Barry K."/>
            <person name="Haridas S."/>
            <person name="Lipzen A."/>
            <person name="Labutti K."/>
            <person name="Grigoriev I.V."/>
            <person name="Murat C."/>
            <person name="Martin F."/>
            <person name="Albertini E."/>
            <person name="Donnini D."/>
            <person name="Bonito G."/>
        </authorList>
    </citation>
    <scope>NUCLEOTIDE SEQUENCE [LARGE SCALE GENOMIC DNA]</scope>
    <source>
        <strain evidence="5 6">Sb_GMNB300</strain>
    </source>
</reference>
<sequence>MLGNGELMYSRALPTRPNPILKSPPPFIELVENRRLGQTNLGEKANNSGPFSYVHLRIPLPQNLEGQELFGAGAPESYFLMRRSKDGFVSSTGMFKASFPWARKIEEEAEKQYVKSHFPNTSKIETAGNLWVDPVDALALAEEYGIKPWIEALLDNETVLPSDVRKRSITPPPAFFRPAESDAGSVTSSIAPPPSAGTRRRSTRSMSPGKRIMTPRKSRASKATVKDSPLKKEVTPILEKEETQTITTSESTVLAATTVANGTSDDVPSATTPVKKDRLKIEVDEEVETSGDVEKKITHVKLELPAGEPLSAESTEEMIAKAREMVLEARKIEGEAAPSIKRKADDLEDEEMEDAEPEEEEESEERKAKRTRVLEDQLRKEKVKNRALLGLSATLAIGALLPYVL</sequence>
<name>A0A5J5EVD9_9PEZI</name>
<evidence type="ECO:0000313" key="6">
    <source>
        <dbReference type="Proteomes" id="UP000326924"/>
    </source>
</evidence>
<dbReference type="GO" id="GO:0003677">
    <property type="term" value="F:DNA binding"/>
    <property type="evidence" value="ECO:0007669"/>
    <property type="project" value="InterPro"/>
</dbReference>
<dbReference type="PANTHER" id="PTHR38044">
    <property type="entry name" value="BOUQUET FORMATION PROTEIN 4"/>
    <property type="match status" value="1"/>
</dbReference>
<feature type="region of interest" description="Disordered" evidence="3">
    <location>
        <begin position="334"/>
        <end position="375"/>
    </location>
</feature>
<feature type="region of interest" description="Disordered" evidence="3">
    <location>
        <begin position="176"/>
        <end position="231"/>
    </location>
</feature>
<keyword evidence="1" id="KW-0749">Sporulation</keyword>
<evidence type="ECO:0000259" key="4">
    <source>
        <dbReference type="PROSITE" id="PS51299"/>
    </source>
</evidence>
<keyword evidence="6" id="KW-1185">Reference proteome</keyword>
<accession>A0A5J5EVD9</accession>
<dbReference type="PANTHER" id="PTHR38044:SF1">
    <property type="entry name" value="BOUQUET FORMATION PROTEIN 4"/>
    <property type="match status" value="1"/>
</dbReference>
<dbReference type="InParanoid" id="A0A5J5EVD9"/>
<dbReference type="Proteomes" id="UP000326924">
    <property type="component" value="Unassembled WGS sequence"/>
</dbReference>
<dbReference type="InterPro" id="IPR037548">
    <property type="entry name" value="Bqt4"/>
</dbReference>
<feature type="compositionally biased region" description="Basic and acidic residues" evidence="3">
    <location>
        <begin position="364"/>
        <end position="375"/>
    </location>
</feature>
<dbReference type="SUPFAM" id="SSF54616">
    <property type="entry name" value="DNA-binding domain of Mlu1-box binding protein MBP1"/>
    <property type="match status" value="1"/>
</dbReference>
<feature type="domain" description="HTH APSES-type" evidence="4">
    <location>
        <begin position="59"/>
        <end position="166"/>
    </location>
</feature>
<dbReference type="GO" id="GO:0044820">
    <property type="term" value="P:mitotic telomere tethering at nuclear periphery"/>
    <property type="evidence" value="ECO:0007669"/>
    <property type="project" value="TreeGrafter"/>
</dbReference>
<dbReference type="InterPro" id="IPR018004">
    <property type="entry name" value="KilA/APSES_HTH"/>
</dbReference>
<keyword evidence="2" id="KW-0183">Conidiation</keyword>
<feature type="compositionally biased region" description="Acidic residues" evidence="3">
    <location>
        <begin position="346"/>
        <end position="363"/>
    </location>
</feature>
<evidence type="ECO:0000313" key="5">
    <source>
        <dbReference type="EMBL" id="KAA8904980.1"/>
    </source>
</evidence>
<dbReference type="EMBL" id="VXIS01000102">
    <property type="protein sequence ID" value="KAA8904980.1"/>
    <property type="molecule type" value="Genomic_DNA"/>
</dbReference>
<organism evidence="5 6">
    <name type="scientific">Sphaerosporella brunnea</name>
    <dbReference type="NCBI Taxonomy" id="1250544"/>
    <lineage>
        <taxon>Eukaryota</taxon>
        <taxon>Fungi</taxon>
        <taxon>Dikarya</taxon>
        <taxon>Ascomycota</taxon>
        <taxon>Pezizomycotina</taxon>
        <taxon>Pezizomycetes</taxon>
        <taxon>Pezizales</taxon>
        <taxon>Pyronemataceae</taxon>
        <taxon>Sphaerosporella</taxon>
    </lineage>
</organism>
<protein>
    <recommendedName>
        <fullName evidence="4">HTH APSES-type domain-containing protein</fullName>
    </recommendedName>
</protein>
<proteinExistence type="predicted"/>
<dbReference type="InterPro" id="IPR036887">
    <property type="entry name" value="HTH_APSES_sf"/>
</dbReference>
<comment type="caution">
    <text evidence="5">The sequence shown here is derived from an EMBL/GenBank/DDBJ whole genome shotgun (WGS) entry which is preliminary data.</text>
</comment>
<gene>
    <name evidence="5" type="ORF">FN846DRAFT_14909</name>
</gene>
<dbReference type="OrthoDB" id="5346159at2759"/>